<feature type="chain" id="PRO_5012305997" description="PepSY domain-containing protein" evidence="1">
    <location>
        <begin position="18"/>
        <end position="85"/>
    </location>
</feature>
<keyword evidence="3" id="KW-1185">Reference proteome</keyword>
<feature type="signal peptide" evidence="1">
    <location>
        <begin position="1"/>
        <end position="17"/>
    </location>
</feature>
<reference evidence="2 3" key="1">
    <citation type="submission" date="2017-03" db="EMBL/GenBank/DDBJ databases">
        <authorList>
            <person name="Afonso C.L."/>
            <person name="Miller P.J."/>
            <person name="Scott M.A."/>
            <person name="Spackman E."/>
            <person name="Goraichik I."/>
            <person name="Dimitrov K.M."/>
            <person name="Suarez D.L."/>
            <person name="Swayne D.E."/>
        </authorList>
    </citation>
    <scope>NUCLEOTIDE SEQUENCE [LARGE SCALE GENOMIC DNA]</scope>
    <source>
        <strain evidence="2 3">CECT 8397</strain>
    </source>
</reference>
<evidence type="ECO:0000256" key="1">
    <source>
        <dbReference type="SAM" id="SignalP"/>
    </source>
</evidence>
<evidence type="ECO:0000313" key="2">
    <source>
        <dbReference type="EMBL" id="SLN58357.1"/>
    </source>
</evidence>
<name>A0A1Y5TBS6_9RHOB</name>
<accession>A0A1Y5TBS6</accession>
<evidence type="ECO:0000313" key="3">
    <source>
        <dbReference type="Proteomes" id="UP000193623"/>
    </source>
</evidence>
<evidence type="ECO:0008006" key="4">
    <source>
        <dbReference type="Google" id="ProtNLM"/>
    </source>
</evidence>
<dbReference type="Proteomes" id="UP000193623">
    <property type="component" value="Unassembled WGS sequence"/>
</dbReference>
<protein>
    <recommendedName>
        <fullName evidence="4">PepSY domain-containing protein</fullName>
    </recommendedName>
</protein>
<dbReference type="AlphaFoldDB" id="A0A1Y5TBS6"/>
<dbReference type="RefSeq" id="WP_085865457.1">
    <property type="nucleotide sequence ID" value="NZ_FWFT01000006.1"/>
</dbReference>
<sequence>MRICLSLIALIAAPAFAQTADEVAAMTAAIEEAGCFVTADNGDEVQQASGLDADQTVAVITKMYGDGMVALTEDGNMKLTSEACP</sequence>
<proteinExistence type="predicted"/>
<organism evidence="2 3">
    <name type="scientific">Pseudooctadecabacter jejudonensis</name>
    <dbReference type="NCBI Taxonomy" id="1391910"/>
    <lineage>
        <taxon>Bacteria</taxon>
        <taxon>Pseudomonadati</taxon>
        <taxon>Pseudomonadota</taxon>
        <taxon>Alphaproteobacteria</taxon>
        <taxon>Rhodobacterales</taxon>
        <taxon>Paracoccaceae</taxon>
        <taxon>Pseudooctadecabacter</taxon>
    </lineage>
</organism>
<keyword evidence="1" id="KW-0732">Signal</keyword>
<dbReference type="OrthoDB" id="7870790at2"/>
<gene>
    <name evidence="2" type="ORF">PSJ8397_03064</name>
</gene>
<dbReference type="EMBL" id="FWFT01000006">
    <property type="protein sequence ID" value="SLN58357.1"/>
    <property type="molecule type" value="Genomic_DNA"/>
</dbReference>